<reference evidence="2 3" key="1">
    <citation type="submission" date="2020-04" db="EMBL/GenBank/DDBJ databases">
        <authorList>
            <person name="De Canck E."/>
        </authorList>
    </citation>
    <scope>NUCLEOTIDE SEQUENCE [LARGE SCALE GENOMIC DNA]</scope>
    <source>
        <strain evidence="2 3">LMG 29542</strain>
    </source>
</reference>
<evidence type="ECO:0000259" key="1">
    <source>
        <dbReference type="PROSITE" id="PS50943"/>
    </source>
</evidence>
<dbReference type="Gene3D" id="3.30.450.180">
    <property type="match status" value="1"/>
</dbReference>
<organism evidence="2 3">
    <name type="scientific">Paraburkholderia humisilvae</name>
    <dbReference type="NCBI Taxonomy" id="627669"/>
    <lineage>
        <taxon>Bacteria</taxon>
        <taxon>Pseudomonadati</taxon>
        <taxon>Pseudomonadota</taxon>
        <taxon>Betaproteobacteria</taxon>
        <taxon>Burkholderiales</taxon>
        <taxon>Burkholderiaceae</taxon>
        <taxon>Paraburkholderia</taxon>
    </lineage>
</organism>
<dbReference type="InterPro" id="IPR041413">
    <property type="entry name" value="MLTR_LBD"/>
</dbReference>
<evidence type="ECO:0000313" key="3">
    <source>
        <dbReference type="Proteomes" id="UP000494363"/>
    </source>
</evidence>
<dbReference type="RefSeq" id="WP_175228370.1">
    <property type="nucleotide sequence ID" value="NZ_CADIKH010000019.1"/>
</dbReference>
<dbReference type="SMART" id="SM00530">
    <property type="entry name" value="HTH_XRE"/>
    <property type="match status" value="1"/>
</dbReference>
<dbReference type="Pfam" id="PF13560">
    <property type="entry name" value="HTH_31"/>
    <property type="match status" value="1"/>
</dbReference>
<dbReference type="InterPro" id="IPR010982">
    <property type="entry name" value="Lambda_DNA-bd_dom_sf"/>
</dbReference>
<proteinExistence type="predicted"/>
<dbReference type="InterPro" id="IPR001387">
    <property type="entry name" value="Cro/C1-type_HTH"/>
</dbReference>
<name>A0A6J5E640_9BURK</name>
<dbReference type="CDD" id="cd00093">
    <property type="entry name" value="HTH_XRE"/>
    <property type="match status" value="1"/>
</dbReference>
<dbReference type="PANTHER" id="PTHR35010">
    <property type="entry name" value="BLL4672 PROTEIN-RELATED"/>
    <property type="match status" value="1"/>
</dbReference>
<gene>
    <name evidence="2" type="ORF">LMG29542_04206</name>
</gene>
<dbReference type="SUPFAM" id="SSF47413">
    <property type="entry name" value="lambda repressor-like DNA-binding domains"/>
    <property type="match status" value="1"/>
</dbReference>
<protein>
    <recommendedName>
        <fullName evidence="1">HTH cro/C1-type domain-containing protein</fullName>
    </recommendedName>
</protein>
<dbReference type="AlphaFoldDB" id="A0A6J5E640"/>
<accession>A0A6J5E640</accession>
<dbReference type="GO" id="GO:0003677">
    <property type="term" value="F:DNA binding"/>
    <property type="evidence" value="ECO:0007669"/>
    <property type="project" value="InterPro"/>
</dbReference>
<dbReference type="Gene3D" id="1.10.260.40">
    <property type="entry name" value="lambda repressor-like DNA-binding domains"/>
    <property type="match status" value="1"/>
</dbReference>
<sequence length="310" mass="35216">MEKQQRLNELADFLRTRRARLRPEDIDFPCGSRRKTPGLRREEVAERAGISVTWYAWLEQGREVNVSFKTIESLANALKLSAHERTHLFELANHYTPPGPYPIAQNVTDTVRRMLDQLGNMPAYVVDGNWNYVTWNEAAVRVFADFRKMPAGRCNLLWFTFQQDGARTLFRGWDAYAKCVLAQFRGDYILRPSGEVFLRDLVEELNDTDADFCRWWAEHEVLKRSDWRKVIEHPVAGVLELDALSLEVPDAPGMRIMVYTPAPSTDTAQRIDALMKSTKSTSSPFEAATVLEPFRKARASGTGTGTGTAG</sequence>
<dbReference type="Pfam" id="PF17765">
    <property type="entry name" value="MLTR_LBD"/>
    <property type="match status" value="1"/>
</dbReference>
<dbReference type="Proteomes" id="UP000494363">
    <property type="component" value="Unassembled WGS sequence"/>
</dbReference>
<dbReference type="EMBL" id="CADIKH010000019">
    <property type="protein sequence ID" value="CAB3761978.1"/>
    <property type="molecule type" value="Genomic_DNA"/>
</dbReference>
<evidence type="ECO:0000313" key="2">
    <source>
        <dbReference type="EMBL" id="CAB3761978.1"/>
    </source>
</evidence>
<keyword evidence="3" id="KW-1185">Reference proteome</keyword>
<dbReference type="PROSITE" id="PS50943">
    <property type="entry name" value="HTH_CROC1"/>
    <property type="match status" value="1"/>
</dbReference>
<feature type="domain" description="HTH cro/C1-type" evidence="1">
    <location>
        <begin position="34"/>
        <end position="85"/>
    </location>
</feature>